<accession>A0A0U3GZU6</accession>
<organism evidence="1 4">
    <name type="scientific">Sulfolobus acidocaldarius</name>
    <dbReference type="NCBI Taxonomy" id="2285"/>
    <lineage>
        <taxon>Archaea</taxon>
        <taxon>Thermoproteota</taxon>
        <taxon>Thermoprotei</taxon>
        <taxon>Sulfolobales</taxon>
        <taxon>Sulfolobaceae</taxon>
        <taxon>Sulfolobus</taxon>
    </lineage>
</organism>
<proteinExistence type="predicted"/>
<evidence type="ECO:0000313" key="2">
    <source>
        <dbReference type="EMBL" id="ALU32738.1"/>
    </source>
</evidence>
<dbReference type="AlphaFoldDB" id="A0A0U3GZU6"/>
<name>A0A0U3GZU6_9CREN</name>
<dbReference type="Proteomes" id="UP000065473">
    <property type="component" value="Chromosome"/>
</dbReference>
<dbReference type="EMBL" id="CP013694">
    <property type="protein sequence ID" value="ALU30646.1"/>
    <property type="molecule type" value="Genomic_DNA"/>
</dbReference>
<dbReference type="EMBL" id="CP013695">
    <property type="protein sequence ID" value="ALU32738.1"/>
    <property type="molecule type" value="Genomic_DNA"/>
</dbReference>
<dbReference type="GeneID" id="33343844"/>
<dbReference type="RefSeq" id="WP_011278488.1">
    <property type="nucleotide sequence ID" value="NZ_CP020362.1"/>
</dbReference>
<gene>
    <name evidence="1" type="ORF">ATY89_09740</name>
    <name evidence="2" type="ORF">ATZ20_01295</name>
</gene>
<protein>
    <submittedName>
        <fullName evidence="1">Uncharacterized protein</fullName>
    </submittedName>
</protein>
<sequence>MINVKRVDLTKVSGEIRFLVMKTLLTAKPIVVFRTHEKGKKIIVELCEILDFPYREELEEEKGISLIEIKREMEVSDAITDKVSVIANFSPSGIANRLTNPSILLSFIPEIRGIKDVSPSYYFFTVNWPNKITVPFVLHKIKGYGPKYIIRYLGYTKSLTRTFLLKIDFTVSKNSKGSKIEMTESYKGSFMFLADDKIKKHISLFKEKLHSILF</sequence>
<dbReference type="STRING" id="1435377.SUSAZ_07940"/>
<evidence type="ECO:0000313" key="1">
    <source>
        <dbReference type="EMBL" id="ALU30646.1"/>
    </source>
</evidence>
<dbReference type="Proteomes" id="UP000060043">
    <property type="component" value="Chromosome"/>
</dbReference>
<reference evidence="3 4" key="1">
    <citation type="submission" date="2015-12" db="EMBL/GenBank/DDBJ databases">
        <title>A stable core within a dynamic pangenome in Sulfolobus acidocaldarius.</title>
        <authorList>
            <person name="Anderson R."/>
            <person name="Kouris A."/>
            <person name="Seward C."/>
            <person name="Campbell K."/>
            <person name="Whitaker R."/>
        </authorList>
    </citation>
    <scope>NUCLEOTIDE SEQUENCE [LARGE SCALE GENOMIC DNA]</scope>
    <source>
        <strain evidence="1 4">GG12-C01-09</strain>
        <strain evidence="2 3">NG05B_CO5_07</strain>
    </source>
</reference>
<dbReference type="OMA" id="IVVFRTH"/>
<evidence type="ECO:0000313" key="3">
    <source>
        <dbReference type="Proteomes" id="UP000060043"/>
    </source>
</evidence>
<evidence type="ECO:0000313" key="4">
    <source>
        <dbReference type="Proteomes" id="UP000065473"/>
    </source>
</evidence>